<sequence>MTANYLPIRKSLGYRNVKQALMAIFSINLDQLSIINGQFEDFGFVIEYKAIEIDMGISATGKNLQFNIGEGGTFDISLPNPKYPESSFMSRRFFYNFIEDSSVKSKLEYVLGKNEKDIEYAMQVLKDYLDSDEVKILLEK</sequence>
<protein>
    <submittedName>
        <fullName evidence="1">Uncharacterized protein</fullName>
    </submittedName>
</protein>
<evidence type="ECO:0000313" key="1">
    <source>
        <dbReference type="EMBL" id="ONK26007.1"/>
    </source>
</evidence>
<comment type="caution">
    <text evidence="1">The sequence shown here is derived from an EMBL/GenBank/DDBJ whole genome shotgun (WGS) entry which is preliminary data.</text>
</comment>
<dbReference type="Proteomes" id="UP000188946">
    <property type="component" value="Unassembled WGS sequence"/>
</dbReference>
<evidence type="ECO:0000313" key="4">
    <source>
        <dbReference type="Proteomes" id="UP000188946"/>
    </source>
</evidence>
<evidence type="ECO:0000313" key="3">
    <source>
        <dbReference type="Proteomes" id="UP000188600"/>
    </source>
</evidence>
<keyword evidence="4" id="KW-1185">Reference proteome</keyword>
<reference evidence="3 4" key="1">
    <citation type="submission" date="2016-12" db="EMBL/GenBank/DDBJ databases">
        <authorList>
            <person name="Gulvik C.A."/>
        </authorList>
    </citation>
    <scope>NUCLEOTIDE SEQUENCE [LARGE SCALE GENOMIC DNA]</scope>
    <source>
        <strain evidence="2 4">12-5202</strain>
        <strain evidence="1 3">12-5291</strain>
    </source>
</reference>
<name>A0AB36JQH2_9STRE</name>
<gene>
    <name evidence="2" type="ORF">BVE84_09305</name>
    <name evidence="1" type="ORF">BVE86_08480</name>
</gene>
<dbReference type="EMBL" id="MSPT01000019">
    <property type="protein sequence ID" value="ONK26007.1"/>
    <property type="molecule type" value="Genomic_DNA"/>
</dbReference>
<dbReference type="Proteomes" id="UP000188600">
    <property type="component" value="Unassembled WGS sequence"/>
</dbReference>
<accession>A0AB36JQH2</accession>
<proteinExistence type="predicted"/>
<evidence type="ECO:0000313" key="2">
    <source>
        <dbReference type="EMBL" id="ONK26388.1"/>
    </source>
</evidence>
<dbReference type="EMBL" id="MSPR01000023">
    <property type="protein sequence ID" value="ONK26388.1"/>
    <property type="molecule type" value="Genomic_DNA"/>
</dbReference>
<dbReference type="AlphaFoldDB" id="A0AB36JQH2"/>
<organism evidence="1 3">
    <name type="scientific">Streptococcus azizii</name>
    <dbReference type="NCBI Taxonomy" id="1579424"/>
    <lineage>
        <taxon>Bacteria</taxon>
        <taxon>Bacillati</taxon>
        <taxon>Bacillota</taxon>
        <taxon>Bacilli</taxon>
        <taxon>Lactobacillales</taxon>
        <taxon>Streptococcaceae</taxon>
        <taxon>Streptococcus</taxon>
    </lineage>
</organism>